<accession>L0HBY9</accession>
<dbReference type="RefSeq" id="WP_015284285.1">
    <property type="nucleotide sequence ID" value="NC_019943.1"/>
</dbReference>
<dbReference type="STRING" id="593750.Metfor_0240"/>
<keyword evidence="3" id="KW-1185">Reference proteome</keyword>
<dbReference type="GeneID" id="14308913"/>
<evidence type="ECO:0000256" key="1">
    <source>
        <dbReference type="SAM" id="Phobius"/>
    </source>
</evidence>
<feature type="transmembrane region" description="Helical" evidence="1">
    <location>
        <begin position="91"/>
        <end position="108"/>
    </location>
</feature>
<dbReference type="AlphaFoldDB" id="L0HBY9"/>
<evidence type="ECO:0000313" key="2">
    <source>
        <dbReference type="EMBL" id="AGB01321.1"/>
    </source>
</evidence>
<sequence length="120" mass="13760" precursor="true">MALSGSTPERRTRIIFYLILFVAVLWAVFLLHRGEVFQFILLFASLAAINPVVGFIEIRNSRENRPLFLFYCLTLVALLWAAFLLYLGVRLWISLFLFITVVGVPILLREMERSPAEPSA</sequence>
<feature type="transmembrane region" description="Helical" evidence="1">
    <location>
        <begin position="37"/>
        <end position="56"/>
    </location>
</feature>
<feature type="transmembrane region" description="Helical" evidence="1">
    <location>
        <begin position="68"/>
        <end position="85"/>
    </location>
</feature>
<dbReference type="EMBL" id="CP003167">
    <property type="protein sequence ID" value="AGB01321.1"/>
    <property type="molecule type" value="Genomic_DNA"/>
</dbReference>
<dbReference type="Proteomes" id="UP000010824">
    <property type="component" value="Chromosome"/>
</dbReference>
<protein>
    <submittedName>
        <fullName evidence="2">Uncharacterized protein</fullName>
    </submittedName>
</protein>
<reference evidence="2 3" key="2">
    <citation type="journal article" date="2014" name="Genome Announc.">
        <title>Complete Genome Sequence of Methanoregula formicica SMSPT, a Mesophilic Hydrogenotrophic Methanogen Isolated from a Methanogenic Upflow Anaerobic Sludge Blanket Reactor.</title>
        <authorList>
            <person name="Yamamoto K."/>
            <person name="Tamaki H."/>
            <person name="Cadillo-Quiroz H."/>
            <person name="Imachi H."/>
            <person name="Kyrpides N."/>
            <person name="Woyke T."/>
            <person name="Goodwin L."/>
            <person name="Zinder S.H."/>
            <person name="Kamagata Y."/>
            <person name="Liu W.T."/>
        </authorList>
    </citation>
    <scope>NUCLEOTIDE SEQUENCE [LARGE SCALE GENOMIC DNA]</scope>
    <source>
        <strain evidence="3">DSM 22288 / NBRC 105244 / SMSP</strain>
    </source>
</reference>
<gene>
    <name evidence="2" type="ordered locus">Metfor_0240</name>
</gene>
<dbReference type="eggNOG" id="arCOG08227">
    <property type="taxonomic scope" value="Archaea"/>
</dbReference>
<name>L0HBY9_METFS</name>
<dbReference type="HOGENOM" id="CLU_2044412_0_0_2"/>
<keyword evidence="1" id="KW-0472">Membrane</keyword>
<keyword evidence="1" id="KW-1133">Transmembrane helix</keyword>
<proteinExistence type="predicted"/>
<reference evidence="3" key="1">
    <citation type="submission" date="2011-12" db="EMBL/GenBank/DDBJ databases">
        <title>Complete sequence of Methanoregula formicicum SMSP.</title>
        <authorList>
            <person name="Lucas S."/>
            <person name="Han J."/>
            <person name="Lapidus A."/>
            <person name="Cheng J.-F."/>
            <person name="Goodwin L."/>
            <person name="Pitluck S."/>
            <person name="Peters L."/>
            <person name="Ovchinnikova G."/>
            <person name="Teshima H."/>
            <person name="Detter J.C."/>
            <person name="Han C."/>
            <person name="Tapia R."/>
            <person name="Land M."/>
            <person name="Hauser L."/>
            <person name="Kyrpides N."/>
            <person name="Ivanova N."/>
            <person name="Pagani I."/>
            <person name="Imachi H."/>
            <person name="Tamaki H."/>
            <person name="Sekiguchi Y."/>
            <person name="Kamagata Y."/>
            <person name="Cadillo-Quiroz H."/>
            <person name="Zinder S."/>
            <person name="Liu W.-T."/>
            <person name="Woyke T."/>
        </authorList>
    </citation>
    <scope>NUCLEOTIDE SEQUENCE [LARGE SCALE GENOMIC DNA]</scope>
    <source>
        <strain evidence="3">DSM 22288 / NBRC 105244 / SMSP</strain>
    </source>
</reference>
<dbReference type="InParanoid" id="L0HBY9"/>
<evidence type="ECO:0000313" key="3">
    <source>
        <dbReference type="Proteomes" id="UP000010824"/>
    </source>
</evidence>
<feature type="transmembrane region" description="Helical" evidence="1">
    <location>
        <begin position="12"/>
        <end position="31"/>
    </location>
</feature>
<keyword evidence="1" id="KW-0812">Transmembrane</keyword>
<dbReference type="KEGG" id="mfo:Metfor_0240"/>
<organism evidence="2 3">
    <name type="scientific">Methanoregula formicica (strain DSM 22288 / NBRC 105244 / SMSP)</name>
    <dbReference type="NCBI Taxonomy" id="593750"/>
    <lineage>
        <taxon>Archaea</taxon>
        <taxon>Methanobacteriati</taxon>
        <taxon>Methanobacteriota</taxon>
        <taxon>Stenosarchaea group</taxon>
        <taxon>Methanomicrobia</taxon>
        <taxon>Methanomicrobiales</taxon>
        <taxon>Methanoregulaceae</taxon>
        <taxon>Methanoregula</taxon>
    </lineage>
</organism>